<evidence type="ECO:0000313" key="2">
    <source>
        <dbReference type="Proteomes" id="UP000234681"/>
    </source>
</evidence>
<sequence>MEEEKVKDDENPDLESSVDFSEQFNQLELLETHGHLIPTACYSAETPL</sequence>
<proteinExistence type="predicted"/>
<accession>A6JNA2</accession>
<dbReference type="AlphaFoldDB" id="A6JNA2"/>
<evidence type="ECO:0000313" key="1">
    <source>
        <dbReference type="EMBL" id="EDL78465.1"/>
    </source>
</evidence>
<gene>
    <name evidence="1" type="primary">Ankrd49_predicted</name>
    <name evidence="1" type="ORF">rCG_31592</name>
</gene>
<organism evidence="1 2">
    <name type="scientific">Rattus norvegicus</name>
    <name type="common">Rat</name>
    <dbReference type="NCBI Taxonomy" id="10116"/>
    <lineage>
        <taxon>Eukaryota</taxon>
        <taxon>Metazoa</taxon>
        <taxon>Chordata</taxon>
        <taxon>Craniata</taxon>
        <taxon>Vertebrata</taxon>
        <taxon>Euteleostomi</taxon>
        <taxon>Mammalia</taxon>
        <taxon>Eutheria</taxon>
        <taxon>Euarchontoglires</taxon>
        <taxon>Glires</taxon>
        <taxon>Rodentia</taxon>
        <taxon>Myomorpha</taxon>
        <taxon>Muroidea</taxon>
        <taxon>Muridae</taxon>
        <taxon>Murinae</taxon>
        <taxon>Rattus</taxon>
    </lineage>
</organism>
<dbReference type="EMBL" id="CH473993">
    <property type="protein sequence ID" value="EDL78465.1"/>
    <property type="molecule type" value="Genomic_DNA"/>
</dbReference>
<name>A6JNA2_RAT</name>
<dbReference type="Proteomes" id="UP000234681">
    <property type="component" value="Chromosome 8"/>
</dbReference>
<protein>
    <submittedName>
        <fullName evidence="1">Ankyrin repeat domain 49 (Predicted), isoform CRA_b</fullName>
    </submittedName>
</protein>
<reference evidence="1 2" key="1">
    <citation type="submission" date="2005-09" db="EMBL/GenBank/DDBJ databases">
        <authorList>
            <person name="Mural R.J."/>
            <person name="Li P.W."/>
            <person name="Adams M.D."/>
            <person name="Amanatides P.G."/>
            <person name="Baden-Tillson H."/>
            <person name="Barnstead M."/>
            <person name="Chin S.H."/>
            <person name="Dew I."/>
            <person name="Evans C.A."/>
            <person name="Ferriera S."/>
            <person name="Flanigan M."/>
            <person name="Fosler C."/>
            <person name="Glodek A."/>
            <person name="Gu Z."/>
            <person name="Holt R.A."/>
            <person name="Jennings D."/>
            <person name="Kraft C.L."/>
            <person name="Lu F."/>
            <person name="Nguyen T."/>
            <person name="Nusskern D.R."/>
            <person name="Pfannkoch C.M."/>
            <person name="Sitter C."/>
            <person name="Sutton G.G."/>
            <person name="Venter J.C."/>
            <person name="Wang Z."/>
            <person name="Woodage T."/>
            <person name="Zheng X.H."/>
            <person name="Zhong F."/>
        </authorList>
    </citation>
    <scope>NUCLEOTIDE SEQUENCE [LARGE SCALE GENOMIC DNA]</scope>
    <source>
        <strain>BN</strain>
        <strain evidence="2">Sprague-Dawley</strain>
    </source>
</reference>